<keyword evidence="2" id="KW-0479">Metal-binding</keyword>
<evidence type="ECO:0000313" key="7">
    <source>
        <dbReference type="Proteomes" id="UP000886890"/>
    </source>
</evidence>
<dbReference type="PANTHER" id="PTHR46233:SF3">
    <property type="entry name" value="HYDROXYACYLGLUTATHIONE HYDROLASE GLOC"/>
    <property type="match status" value="1"/>
</dbReference>
<comment type="cofactor">
    <cofactor evidence="1">
        <name>Zn(2+)</name>
        <dbReference type="ChEBI" id="CHEBI:29105"/>
    </cofactor>
</comment>
<accession>A0A9D1XF90</accession>
<dbReference type="Pfam" id="PF00753">
    <property type="entry name" value="Lactamase_B"/>
    <property type="match status" value="1"/>
</dbReference>
<reference evidence="6" key="1">
    <citation type="journal article" date="2021" name="PeerJ">
        <title>Extensive microbial diversity within the chicken gut microbiome revealed by metagenomics and culture.</title>
        <authorList>
            <person name="Gilroy R."/>
            <person name="Ravi A."/>
            <person name="Getino M."/>
            <person name="Pursley I."/>
            <person name="Horton D.L."/>
            <person name="Alikhan N.F."/>
            <person name="Baker D."/>
            <person name="Gharbi K."/>
            <person name="Hall N."/>
            <person name="Watson M."/>
            <person name="Adriaenssens E.M."/>
            <person name="Foster-Nyarko E."/>
            <person name="Jarju S."/>
            <person name="Secka A."/>
            <person name="Antonio M."/>
            <person name="Oren A."/>
            <person name="Chaudhuri R.R."/>
            <person name="La Ragione R."/>
            <person name="Hildebrand F."/>
            <person name="Pallen M.J."/>
        </authorList>
    </citation>
    <scope>NUCLEOTIDE SEQUENCE</scope>
    <source>
        <strain evidence="6">CHK183-1962</strain>
    </source>
</reference>
<dbReference type="AlphaFoldDB" id="A0A9D1XF90"/>
<dbReference type="Gene3D" id="3.60.15.10">
    <property type="entry name" value="Ribonuclease Z/Hydroxyacylglutathione hydrolase-like"/>
    <property type="match status" value="1"/>
</dbReference>
<evidence type="ECO:0000259" key="5">
    <source>
        <dbReference type="SMART" id="SM00849"/>
    </source>
</evidence>
<protein>
    <submittedName>
        <fullName evidence="6">MBL fold metallo-hydrolase</fullName>
    </submittedName>
</protein>
<keyword evidence="3" id="KW-0378">Hydrolase</keyword>
<sequence length="209" mass="23214">MKEITVRNLVLGMLGTNCWLLRNPGTGEMLIVDPADSPDQIIQEVGAMEGRPAAVLLTHGHYDHMLAARAVSGRYGIPVYAHEEEQEVLRDAQKNLSAAWSTPYTMEADRTVKEGDILSLAGYEIRVMHTPGHTKGSVCYYLPEAEVLLSGDTLFCESYGRYDFPTSSGRDLAASVKRLLRELPENVKVYPGHNESTEIGYEKRYNPLA</sequence>
<gene>
    <name evidence="6" type="ORF">H9734_11430</name>
</gene>
<dbReference type="Proteomes" id="UP000886890">
    <property type="component" value="Unassembled WGS sequence"/>
</dbReference>
<organism evidence="6 7">
    <name type="scientific">Candidatus Fusicatenibacter merdavium</name>
    <dbReference type="NCBI Taxonomy" id="2838600"/>
    <lineage>
        <taxon>Bacteria</taxon>
        <taxon>Bacillati</taxon>
        <taxon>Bacillota</taxon>
        <taxon>Clostridia</taxon>
        <taxon>Lachnospirales</taxon>
        <taxon>Lachnospiraceae</taxon>
        <taxon>Fusicatenibacter</taxon>
    </lineage>
</organism>
<dbReference type="GO" id="GO:0016787">
    <property type="term" value="F:hydrolase activity"/>
    <property type="evidence" value="ECO:0007669"/>
    <property type="project" value="UniProtKB-KW"/>
</dbReference>
<dbReference type="InterPro" id="IPR001279">
    <property type="entry name" value="Metallo-B-lactamas"/>
</dbReference>
<evidence type="ECO:0000256" key="1">
    <source>
        <dbReference type="ARBA" id="ARBA00001947"/>
    </source>
</evidence>
<feature type="domain" description="Metallo-beta-lactamase" evidence="5">
    <location>
        <begin position="15"/>
        <end position="193"/>
    </location>
</feature>
<dbReference type="SUPFAM" id="SSF56281">
    <property type="entry name" value="Metallo-hydrolase/oxidoreductase"/>
    <property type="match status" value="1"/>
</dbReference>
<dbReference type="SMART" id="SM00849">
    <property type="entry name" value="Lactamase_B"/>
    <property type="match status" value="1"/>
</dbReference>
<dbReference type="EMBL" id="DXEK01000187">
    <property type="protein sequence ID" value="HIX78184.1"/>
    <property type="molecule type" value="Genomic_DNA"/>
</dbReference>
<evidence type="ECO:0000313" key="6">
    <source>
        <dbReference type="EMBL" id="HIX78184.1"/>
    </source>
</evidence>
<evidence type="ECO:0000256" key="2">
    <source>
        <dbReference type="ARBA" id="ARBA00022723"/>
    </source>
</evidence>
<name>A0A9D1XF90_9FIRM</name>
<keyword evidence="4" id="KW-0862">Zinc</keyword>
<evidence type="ECO:0000256" key="3">
    <source>
        <dbReference type="ARBA" id="ARBA00022801"/>
    </source>
</evidence>
<reference evidence="6" key="2">
    <citation type="submission" date="2021-04" db="EMBL/GenBank/DDBJ databases">
        <authorList>
            <person name="Gilroy R."/>
        </authorList>
    </citation>
    <scope>NUCLEOTIDE SEQUENCE</scope>
    <source>
        <strain evidence="6">CHK183-1962</strain>
    </source>
</reference>
<dbReference type="CDD" id="cd06262">
    <property type="entry name" value="metallo-hydrolase-like_MBL-fold"/>
    <property type="match status" value="1"/>
</dbReference>
<dbReference type="GO" id="GO:0046872">
    <property type="term" value="F:metal ion binding"/>
    <property type="evidence" value="ECO:0007669"/>
    <property type="project" value="UniProtKB-KW"/>
</dbReference>
<dbReference type="InterPro" id="IPR036866">
    <property type="entry name" value="RibonucZ/Hydroxyglut_hydro"/>
</dbReference>
<dbReference type="InterPro" id="IPR051453">
    <property type="entry name" value="MBL_Glyoxalase_II"/>
</dbReference>
<proteinExistence type="predicted"/>
<comment type="caution">
    <text evidence="6">The sequence shown here is derived from an EMBL/GenBank/DDBJ whole genome shotgun (WGS) entry which is preliminary data.</text>
</comment>
<evidence type="ECO:0000256" key="4">
    <source>
        <dbReference type="ARBA" id="ARBA00022833"/>
    </source>
</evidence>
<dbReference type="PANTHER" id="PTHR46233">
    <property type="entry name" value="HYDROXYACYLGLUTATHIONE HYDROLASE GLOC"/>
    <property type="match status" value="1"/>
</dbReference>